<evidence type="ECO:0000313" key="2">
    <source>
        <dbReference type="Proteomes" id="UP000247647"/>
    </source>
</evidence>
<dbReference type="GeneID" id="37128900"/>
<accession>A0A318Y1C8</accession>
<dbReference type="InterPro" id="IPR052078">
    <property type="entry name" value="Trehalose_Metab_GTase"/>
</dbReference>
<sequence>MSTASSRYNADAWSGRPLNVIYAGISELIWDNTGGRVAIVIRNSTDLVDFFVCSWHAPRSDVSDHATDAIIAELKEYREKHAGKIVSAALHQSLASWCPLLCSRLWRELDIVPLVLEYKDRERQHTDKGELATYAGYQLDVDRGYYIYLACLEDYKKTVKPAMWSVAQHYAQNLRESEVKIAFFSMTCQGKPDVPTRHALARFSNRLRVQVKWFVPKPRPGMVPLIRKMQDILEGLGNLLSVITVNDELLILDFAYTNARRHWLCQNRLLRPRAEEAVNIVIVDSAPLLTLALLSKQQDPEWPVIFKSSLYTQGNPLQDYNSPLAHVDLLVLLLPKELAPRVVPEANVSYIQYSVDQLDGQNKPLTGWDIGFYGRELSSICRNLQVSTIHYPEGNNPTVGALHISLRLSLHIEQYILHLSQFRPGNGTLYLLYSYQRLYDTCVKERPGQPVLKLLICHRGPSRTPESSPFYNAVMSQINSSESLSTSVCIIPIGAADQMWNARITHARALGTPIITTRDAELLPFMHESDHIILVNKGDECAIARHLSRIFSNEKISQHKAAPALKRLLDKYTTVGNAVSWFYLASKMSRGDYFEPRGKAIYKLAREEAGYNAGD</sequence>
<protein>
    <recommendedName>
        <fullName evidence="3">Heat shock trehalose synthase</fullName>
    </recommendedName>
</protein>
<dbReference type="EMBL" id="KZ821538">
    <property type="protein sequence ID" value="PYH28161.1"/>
    <property type="molecule type" value="Genomic_DNA"/>
</dbReference>
<proteinExistence type="predicted"/>
<dbReference type="Gene3D" id="3.40.50.2000">
    <property type="entry name" value="Glycogen Phosphorylase B"/>
    <property type="match status" value="1"/>
</dbReference>
<dbReference type="AlphaFoldDB" id="A0A318Y1C8"/>
<dbReference type="RefSeq" id="XP_025473639.1">
    <property type="nucleotide sequence ID" value="XM_025626444.1"/>
</dbReference>
<dbReference type="Proteomes" id="UP000247647">
    <property type="component" value="Unassembled WGS sequence"/>
</dbReference>
<keyword evidence="2" id="KW-1185">Reference proteome</keyword>
<dbReference type="OrthoDB" id="937291at2759"/>
<reference evidence="1" key="1">
    <citation type="submission" date="2016-12" db="EMBL/GenBank/DDBJ databases">
        <title>The genomes of Aspergillus section Nigri reveals drivers in fungal speciation.</title>
        <authorList>
            <consortium name="DOE Joint Genome Institute"/>
            <person name="Vesth T.C."/>
            <person name="Nybo J."/>
            <person name="Theobald S."/>
            <person name="Brandl J."/>
            <person name="Frisvad J.C."/>
            <person name="Nielsen K.F."/>
            <person name="Lyhne E.K."/>
            <person name="Kogle M.E."/>
            <person name="Kuo A."/>
            <person name="Riley R."/>
            <person name="Clum A."/>
            <person name="Nolan M."/>
            <person name="Lipzen A."/>
            <person name="Salamov A."/>
            <person name="Henrissat B."/>
            <person name="Wiebenga A."/>
            <person name="De Vries R.P."/>
            <person name="Grigoriev I.V."/>
            <person name="Mortensen U.H."/>
            <person name="Andersen M.R."/>
            <person name="Baker S.E."/>
        </authorList>
    </citation>
    <scope>NUCLEOTIDE SEQUENCE [LARGE SCALE GENOMIC DNA]</scope>
    <source>
        <strain evidence="1">CBS 115656</strain>
    </source>
</reference>
<evidence type="ECO:0000313" key="1">
    <source>
        <dbReference type="EMBL" id="PYH28161.1"/>
    </source>
</evidence>
<name>A0A318Y1C8_ASPNB</name>
<evidence type="ECO:0008006" key="3">
    <source>
        <dbReference type="Google" id="ProtNLM"/>
    </source>
</evidence>
<dbReference type="PANTHER" id="PTHR47779">
    <property type="entry name" value="SYNTHASE (CCG-9), PUTATIVE (AFU_ORTHOLOGUE AFUA_3G12100)-RELATED"/>
    <property type="match status" value="1"/>
</dbReference>
<organism evidence="1 2">
    <name type="scientific">Aspergillus neoniger (strain CBS 115656)</name>
    <dbReference type="NCBI Taxonomy" id="1448310"/>
    <lineage>
        <taxon>Eukaryota</taxon>
        <taxon>Fungi</taxon>
        <taxon>Dikarya</taxon>
        <taxon>Ascomycota</taxon>
        <taxon>Pezizomycotina</taxon>
        <taxon>Eurotiomycetes</taxon>
        <taxon>Eurotiomycetidae</taxon>
        <taxon>Eurotiales</taxon>
        <taxon>Aspergillaceae</taxon>
        <taxon>Aspergillus</taxon>
        <taxon>Aspergillus subgen. Circumdati</taxon>
    </lineage>
</organism>
<dbReference type="PANTHER" id="PTHR47779:SF2">
    <property type="entry name" value="SHOCK TREHALOSE SYNTHASE, PUTATIVE (AFU_ORTHOLOGUE AFUA_5G14780)-RELATED"/>
    <property type="match status" value="1"/>
</dbReference>
<gene>
    <name evidence="1" type="ORF">BO87DRAFT_411446</name>
</gene>